<dbReference type="EMBL" id="JBBPBM010001484">
    <property type="protein sequence ID" value="KAK8483781.1"/>
    <property type="molecule type" value="Genomic_DNA"/>
</dbReference>
<reference evidence="2 3" key="1">
    <citation type="journal article" date="2024" name="G3 (Bethesda)">
        <title>Genome assembly of Hibiscus sabdariffa L. provides insights into metabolisms of medicinal natural products.</title>
        <authorList>
            <person name="Kim T."/>
        </authorList>
    </citation>
    <scope>NUCLEOTIDE SEQUENCE [LARGE SCALE GENOMIC DNA]</scope>
    <source>
        <strain evidence="2">TK-2024</strain>
        <tissue evidence="2">Old leaves</tissue>
    </source>
</reference>
<dbReference type="Pfam" id="PF13966">
    <property type="entry name" value="zf-RVT"/>
    <property type="match status" value="1"/>
</dbReference>
<evidence type="ECO:0000259" key="1">
    <source>
        <dbReference type="Pfam" id="PF13966"/>
    </source>
</evidence>
<dbReference type="Proteomes" id="UP001472677">
    <property type="component" value="Unassembled WGS sequence"/>
</dbReference>
<evidence type="ECO:0000313" key="2">
    <source>
        <dbReference type="EMBL" id="KAK8483781.1"/>
    </source>
</evidence>
<proteinExistence type="predicted"/>
<gene>
    <name evidence="2" type="ORF">V6N12_017978</name>
</gene>
<keyword evidence="3" id="KW-1185">Reference proteome</keyword>
<comment type="caution">
    <text evidence="2">The sequence shown here is derived from an EMBL/GenBank/DDBJ whole genome shotgun (WGS) entry which is preliminary data.</text>
</comment>
<feature type="domain" description="Reverse transcriptase zinc-binding" evidence="1">
    <location>
        <begin position="23"/>
        <end position="94"/>
    </location>
</feature>
<evidence type="ECO:0000313" key="3">
    <source>
        <dbReference type="Proteomes" id="UP001472677"/>
    </source>
</evidence>
<sequence>MKAPRATPLEDFIRWECAVNHKFSVKSAYTVRQSSYVSQMANVWSIIHKFQGLPRLKVFLWLVCHDKIMTNVERVRRHIAEDSGFSICGVAVEDHGATDASHWDILFATIAWNLWLARNAKIFGITGVEDGSVIIRSRHVLQLTLHNGDKRGASRFDHSHLSSATMIWSPPSGSFIKINTDAARRTSDGFARCGGVARDCSGS</sequence>
<organism evidence="2 3">
    <name type="scientific">Hibiscus sabdariffa</name>
    <name type="common">roselle</name>
    <dbReference type="NCBI Taxonomy" id="183260"/>
    <lineage>
        <taxon>Eukaryota</taxon>
        <taxon>Viridiplantae</taxon>
        <taxon>Streptophyta</taxon>
        <taxon>Embryophyta</taxon>
        <taxon>Tracheophyta</taxon>
        <taxon>Spermatophyta</taxon>
        <taxon>Magnoliopsida</taxon>
        <taxon>eudicotyledons</taxon>
        <taxon>Gunneridae</taxon>
        <taxon>Pentapetalae</taxon>
        <taxon>rosids</taxon>
        <taxon>malvids</taxon>
        <taxon>Malvales</taxon>
        <taxon>Malvaceae</taxon>
        <taxon>Malvoideae</taxon>
        <taxon>Hibiscus</taxon>
    </lineage>
</organism>
<accession>A0ABR1ZSU6</accession>
<protein>
    <recommendedName>
        <fullName evidence="1">Reverse transcriptase zinc-binding domain-containing protein</fullName>
    </recommendedName>
</protein>
<dbReference type="InterPro" id="IPR026960">
    <property type="entry name" value="RVT-Znf"/>
</dbReference>
<name>A0ABR1ZSU6_9ROSI</name>